<evidence type="ECO:0000313" key="2">
    <source>
        <dbReference type="EMBL" id="KAF5851358.1"/>
    </source>
</evidence>
<evidence type="ECO:0000256" key="1">
    <source>
        <dbReference type="SAM" id="MobiDB-lite"/>
    </source>
</evidence>
<protein>
    <submittedName>
        <fullName evidence="2">Uncharacterized protein</fullName>
    </submittedName>
</protein>
<evidence type="ECO:0000313" key="3">
    <source>
        <dbReference type="Proteomes" id="UP000624244"/>
    </source>
</evidence>
<name>A0A8H6DXE4_COCSA</name>
<dbReference type="EMBL" id="WNKQ01000005">
    <property type="protein sequence ID" value="KAF5851358.1"/>
    <property type="molecule type" value="Genomic_DNA"/>
</dbReference>
<feature type="region of interest" description="Disordered" evidence="1">
    <location>
        <begin position="166"/>
        <end position="193"/>
    </location>
</feature>
<sequence>MFSKKFKSDNSLERFEIDDMLSAIKDVQKANKDIHTKRKRGRPVVKEQQKHDEAVRDLIEAFGEWYNRLYCEAKETTPIQTVTGVEIRSDPQAQHAIRKLYDHLKLRKNPVSMDDETWLAKLVELSKAFTSLLLQPSAPDPYSPETWVPEDWEDLPFQNLDPWLKEQPELSGAPDFGEVPSDEEMAEEDETAAVETWKHCQENDGVKIGKVVSEVLREDDGHVP</sequence>
<organism evidence="2 3">
    <name type="scientific">Cochliobolus sativus</name>
    <name type="common">Common root rot and spot blotch fungus</name>
    <name type="synonym">Bipolaris sorokiniana</name>
    <dbReference type="NCBI Taxonomy" id="45130"/>
    <lineage>
        <taxon>Eukaryota</taxon>
        <taxon>Fungi</taxon>
        <taxon>Dikarya</taxon>
        <taxon>Ascomycota</taxon>
        <taxon>Pezizomycotina</taxon>
        <taxon>Dothideomycetes</taxon>
        <taxon>Pleosporomycetidae</taxon>
        <taxon>Pleosporales</taxon>
        <taxon>Pleosporineae</taxon>
        <taxon>Pleosporaceae</taxon>
        <taxon>Bipolaris</taxon>
    </lineage>
</organism>
<comment type="caution">
    <text evidence="2">The sequence shown here is derived from an EMBL/GenBank/DDBJ whole genome shotgun (WGS) entry which is preliminary data.</text>
</comment>
<gene>
    <name evidence="2" type="ORF">GGP41_004192</name>
</gene>
<reference evidence="2" key="1">
    <citation type="submission" date="2019-11" db="EMBL/GenBank/DDBJ databases">
        <title>Bipolaris sorokiniana Genome sequencing.</title>
        <authorList>
            <person name="Wang H."/>
        </authorList>
    </citation>
    <scope>NUCLEOTIDE SEQUENCE</scope>
</reference>
<dbReference type="AlphaFoldDB" id="A0A8H6DXE4"/>
<proteinExistence type="predicted"/>
<feature type="compositionally biased region" description="Acidic residues" evidence="1">
    <location>
        <begin position="180"/>
        <end position="192"/>
    </location>
</feature>
<dbReference type="Proteomes" id="UP000624244">
    <property type="component" value="Unassembled WGS sequence"/>
</dbReference>
<accession>A0A8H6DXE4</accession>